<evidence type="ECO:0000256" key="10">
    <source>
        <dbReference type="ARBA" id="ARBA00023274"/>
    </source>
</evidence>
<feature type="compositionally biased region" description="Basic and acidic residues" evidence="13">
    <location>
        <begin position="69"/>
        <end position="86"/>
    </location>
</feature>
<feature type="transmembrane region" description="Helical" evidence="14">
    <location>
        <begin position="1255"/>
        <end position="1281"/>
    </location>
</feature>
<dbReference type="Pfam" id="PF00177">
    <property type="entry name" value="Ribosomal_S7"/>
    <property type="match status" value="1"/>
</dbReference>
<keyword evidence="17" id="KW-1185">Reference proteome</keyword>
<feature type="transmembrane region" description="Helical" evidence="14">
    <location>
        <begin position="1347"/>
        <end position="1369"/>
    </location>
</feature>
<feature type="compositionally biased region" description="Polar residues" evidence="13">
    <location>
        <begin position="52"/>
        <end position="68"/>
    </location>
</feature>
<protein>
    <recommendedName>
        <fullName evidence="12">Small ribosomal subunit protein uS7m</fullName>
    </recommendedName>
</protein>
<dbReference type="InterPro" id="IPR047988">
    <property type="entry name" value="Ribosomal_uS7m_fungi"/>
</dbReference>
<keyword evidence="8" id="KW-0496">Mitochondrion</keyword>
<evidence type="ECO:0000256" key="11">
    <source>
        <dbReference type="ARBA" id="ARBA00037226"/>
    </source>
</evidence>
<evidence type="ECO:0000256" key="8">
    <source>
        <dbReference type="ARBA" id="ARBA00023128"/>
    </source>
</evidence>
<dbReference type="CDD" id="cd14868">
    <property type="entry name" value="uS7_Mitochondria_Fungi"/>
    <property type="match status" value="1"/>
</dbReference>
<evidence type="ECO:0000256" key="13">
    <source>
        <dbReference type="SAM" id="MobiDB-lite"/>
    </source>
</evidence>
<feature type="compositionally biased region" description="Acidic residues" evidence="13">
    <location>
        <begin position="657"/>
        <end position="671"/>
    </location>
</feature>
<dbReference type="GeneID" id="37215605"/>
<feature type="compositionally biased region" description="Polar residues" evidence="13">
    <location>
        <begin position="141"/>
        <end position="150"/>
    </location>
</feature>
<evidence type="ECO:0000256" key="4">
    <source>
        <dbReference type="ARBA" id="ARBA00022448"/>
    </source>
</evidence>
<feature type="region of interest" description="Disordered" evidence="13">
    <location>
        <begin position="132"/>
        <end position="152"/>
    </location>
</feature>
<keyword evidence="7 14" id="KW-1133">Transmembrane helix</keyword>
<feature type="compositionally biased region" description="Polar residues" evidence="13">
    <location>
        <begin position="435"/>
        <end position="455"/>
    </location>
</feature>
<comment type="similarity">
    <text evidence="3">Belongs to the universal ribosomal protein uS7 family.</text>
</comment>
<dbReference type="PANTHER" id="PTHR10283:SF92">
    <property type="entry name" value="LOW-AFFINITY PHOSPHATE TRANSPORTER PHO91"/>
    <property type="match status" value="1"/>
</dbReference>
<feature type="transmembrane region" description="Helical" evidence="14">
    <location>
        <begin position="1214"/>
        <end position="1234"/>
    </location>
</feature>
<proteinExistence type="inferred from homology"/>
<dbReference type="EMBL" id="KZ821642">
    <property type="protein sequence ID" value="PYH64681.1"/>
    <property type="molecule type" value="Genomic_DNA"/>
</dbReference>
<feature type="domain" description="SPX" evidence="15">
    <location>
        <begin position="506"/>
        <end position="786"/>
    </location>
</feature>
<evidence type="ECO:0000256" key="7">
    <source>
        <dbReference type="ARBA" id="ARBA00022989"/>
    </source>
</evidence>
<dbReference type="Pfam" id="PF03600">
    <property type="entry name" value="CitMHS"/>
    <property type="match status" value="1"/>
</dbReference>
<accession>A0A319AZ34</accession>
<feature type="compositionally biased region" description="Basic and acidic residues" evidence="13">
    <location>
        <begin position="460"/>
        <end position="477"/>
    </location>
</feature>
<feature type="region of interest" description="Disordered" evidence="13">
    <location>
        <begin position="38"/>
        <end position="86"/>
    </location>
</feature>
<dbReference type="InterPro" id="IPR004331">
    <property type="entry name" value="SPX_dom"/>
</dbReference>
<feature type="transmembrane region" description="Helical" evidence="14">
    <location>
        <begin position="1034"/>
        <end position="1064"/>
    </location>
</feature>
<dbReference type="RefSeq" id="XP_025558475.1">
    <property type="nucleotide sequence ID" value="XM_025711013.1"/>
</dbReference>
<organism evidence="16 17">
    <name type="scientific">Aspergillus vadensis (strain CBS 113365 / IMI 142717 / IBT 24658)</name>
    <dbReference type="NCBI Taxonomy" id="1448311"/>
    <lineage>
        <taxon>Eukaryota</taxon>
        <taxon>Fungi</taxon>
        <taxon>Dikarya</taxon>
        <taxon>Ascomycota</taxon>
        <taxon>Pezizomycotina</taxon>
        <taxon>Eurotiomycetes</taxon>
        <taxon>Eurotiomycetidae</taxon>
        <taxon>Eurotiales</taxon>
        <taxon>Aspergillaceae</taxon>
        <taxon>Aspergillus</taxon>
        <taxon>Aspergillus subgen. Circumdati</taxon>
    </lineage>
</organism>
<name>A0A319AZ34_ASPVC</name>
<reference evidence="16" key="1">
    <citation type="submission" date="2016-12" db="EMBL/GenBank/DDBJ databases">
        <title>The genomes of Aspergillus section Nigri reveals drivers in fungal speciation.</title>
        <authorList>
            <consortium name="DOE Joint Genome Institute"/>
            <person name="Vesth T.C."/>
            <person name="Nybo J."/>
            <person name="Theobald S."/>
            <person name="Brandl J."/>
            <person name="Frisvad J.C."/>
            <person name="Nielsen K.F."/>
            <person name="Lyhne E.K."/>
            <person name="Kogle M.E."/>
            <person name="Kuo A."/>
            <person name="Riley R."/>
            <person name="Clum A."/>
            <person name="Nolan M."/>
            <person name="Lipzen A."/>
            <person name="Salamov A."/>
            <person name="Henrissat B."/>
            <person name="Wiebenga A."/>
            <person name="De Vries R.P."/>
            <person name="Grigoriev I.V."/>
            <person name="Mortensen U.H."/>
            <person name="Andersen M.R."/>
            <person name="Baker S.E."/>
        </authorList>
    </citation>
    <scope>NUCLEOTIDE SEQUENCE [LARGE SCALE GENOMIC DNA]</scope>
    <source>
        <strain evidence="16">CBS 113365</strain>
    </source>
</reference>
<feature type="transmembrane region" description="Helical" evidence="14">
    <location>
        <begin position="1076"/>
        <end position="1098"/>
    </location>
</feature>
<dbReference type="GO" id="GO:1990904">
    <property type="term" value="C:ribonucleoprotein complex"/>
    <property type="evidence" value="ECO:0007669"/>
    <property type="project" value="UniProtKB-KW"/>
</dbReference>
<keyword evidence="4" id="KW-0813">Transport</keyword>
<feature type="transmembrane region" description="Helical" evidence="14">
    <location>
        <begin position="1301"/>
        <end position="1326"/>
    </location>
</feature>
<evidence type="ECO:0000256" key="1">
    <source>
        <dbReference type="ARBA" id="ARBA00004141"/>
    </source>
</evidence>
<evidence type="ECO:0000256" key="9">
    <source>
        <dbReference type="ARBA" id="ARBA00023136"/>
    </source>
</evidence>
<keyword evidence="5 14" id="KW-0812">Transmembrane</keyword>
<feature type="transmembrane region" description="Helical" evidence="14">
    <location>
        <begin position="1162"/>
        <end position="1179"/>
    </location>
</feature>
<dbReference type="GO" id="GO:0005315">
    <property type="term" value="F:phosphate transmembrane transporter activity"/>
    <property type="evidence" value="ECO:0007669"/>
    <property type="project" value="TreeGrafter"/>
</dbReference>
<dbReference type="GO" id="GO:0006797">
    <property type="term" value="P:polyphosphate metabolic process"/>
    <property type="evidence" value="ECO:0007669"/>
    <property type="project" value="TreeGrafter"/>
</dbReference>
<keyword evidence="10" id="KW-0687">Ribonucleoprotein</keyword>
<dbReference type="OrthoDB" id="10260443at2759"/>
<evidence type="ECO:0000259" key="15">
    <source>
        <dbReference type="PROSITE" id="PS51382"/>
    </source>
</evidence>
<dbReference type="SUPFAM" id="SSF47973">
    <property type="entry name" value="Ribosomal protein S7"/>
    <property type="match status" value="1"/>
</dbReference>
<feature type="transmembrane region" description="Helical" evidence="14">
    <location>
        <begin position="988"/>
        <end position="1013"/>
    </location>
</feature>
<keyword evidence="6" id="KW-0689">Ribosomal protein</keyword>
<evidence type="ECO:0000256" key="14">
    <source>
        <dbReference type="SAM" id="Phobius"/>
    </source>
</evidence>
<evidence type="ECO:0000256" key="2">
    <source>
        <dbReference type="ARBA" id="ARBA00004173"/>
    </source>
</evidence>
<evidence type="ECO:0000313" key="16">
    <source>
        <dbReference type="EMBL" id="PYH64681.1"/>
    </source>
</evidence>
<evidence type="ECO:0000256" key="12">
    <source>
        <dbReference type="ARBA" id="ARBA00039306"/>
    </source>
</evidence>
<sequence length="1371" mass="151523">MPPRLNLFTARAVPVLRQSANSSAASRRSFATILNTNRPCAASTGHGLKSGLSASVRTQRRCNSSGSDGQDRPKGPTEDPLPHVSEEAAEVSKIMDKKCDGTPASPELEQGTPISEILQRDKEALKHMPKVMQDQMKRPSGSRSFSTSARRLQPELQGKEFDDASASVVANMISQVNQQATELHPGLKFEAPENLPNTENFRKRYETIVEQFTKLLMQDGKLSKAQNTMAFILDHLRTAPPPNINPRRRLLPGPPAPQLPLNPVLYLTLIVDSVAPLLKLRQQKGIVGGGVSVQVPSPLALRQRRRTAIKWIIDASDKRKDSLFGQRVANELVAVAEGRSGVWEKREQLVLAARLENVERRPSNTLAQIRWTVSGRCLCCPALPCLFSFLSNTVSSNAGDRTWARIASARGASPDDNDVTPSGQSIELAQYPDTPATTARQSHATLPPTQLTDPGSESPPYHRTDHREGHPQKSTQRDKPVIIKYWIEALRRHPHRHQTSGSADKMKFSHSIQFNAVPDWSAYYLAYSNLKKLIYSLEQEVHRSAGHDHVDVEQAPLLDGGSLNTDAIFRRALDAELEKICSFYQSKEAEIFTEVEDVLRDAEEYSHRADTMNVDPMSDAMIKGRTASSSSRQRPGSIVRPVPSNQERRHSAFSETLADDDDDDADSDDEPANQYRPRSHGAESSNPDGSRTDDMRDSVLWGADSRILGYSGPSTHRGGAHDEHFSDPIVVDLYNSGLSLKKRAVATYVSICGLKSYIQLNKTGFSKALKKYDKILDRNLRREYMNSVVSLTYPFKDSTMEKVDDNIRKVEEVYANVVTTGNIPLAKRELRLHLREHVVWERNTVWREMIGIERKAQAANVGIRRTLLGGDEDPSRARRQGDEQEVVSKMLRTPFGVIRIPQWLCSLSLVTLVLILLVFGILLSVPIMEKPEQQNCLAMLVFVSLLWATEVIPLFVTSLLIPFLVVMLRIMLSDNKPHERLGPKEATAAAFSAMWTPVIMLLLGGFTIAAALSKYDIARRMAMFVLSKAGSNPNILLLTNMFVSMFLSMWISNVASPVLCYSIIQPLLRNLAPDSSFAKSLVLGIALAANVGGAASPIASPQNIIALQNIYPSMSWGTWFFISLPVCIISIVAIWMLLVLTFKPGRETAVAIRPLKDKFTGVQWFISIVTLSTIALWCGSHQLEHIFGDMGVIAIIPMVLFFGTGILNKEDFNNFLWTIIILAAGGLCLGKAVTSSGLLHTLANAIRLRVEHLSLYGVLLVFSALILVIATFISHTVAALIMLPLVRQIGLGMDDPHPNLLVMASALMCSVAMALPTSGFPNMTAIMTEVPQTGQRYLQVRHFFTRGIPASLMSFAVIVTVGYGLMYIAGL</sequence>
<feature type="transmembrane region" description="Helical" evidence="14">
    <location>
        <begin position="1119"/>
        <end position="1142"/>
    </location>
</feature>
<dbReference type="InterPro" id="IPR023798">
    <property type="entry name" value="Ribosomal_uS7_dom"/>
</dbReference>
<dbReference type="GO" id="GO:0005840">
    <property type="term" value="C:ribosome"/>
    <property type="evidence" value="ECO:0007669"/>
    <property type="project" value="UniProtKB-KW"/>
</dbReference>
<feature type="region of interest" description="Disordered" evidence="13">
    <location>
        <begin position="434"/>
        <end position="477"/>
    </location>
</feature>
<evidence type="ECO:0000256" key="6">
    <source>
        <dbReference type="ARBA" id="ARBA00022980"/>
    </source>
</evidence>
<dbReference type="CDD" id="cd01115">
    <property type="entry name" value="SLC13_permease"/>
    <property type="match status" value="1"/>
</dbReference>
<keyword evidence="9 14" id="KW-0472">Membrane</keyword>
<evidence type="ECO:0000256" key="3">
    <source>
        <dbReference type="ARBA" id="ARBA00007151"/>
    </source>
</evidence>
<dbReference type="GO" id="GO:0005739">
    <property type="term" value="C:mitochondrion"/>
    <property type="evidence" value="ECO:0007669"/>
    <property type="project" value="UniProtKB-SubCell"/>
</dbReference>
<evidence type="ECO:0000256" key="5">
    <source>
        <dbReference type="ARBA" id="ARBA00022692"/>
    </source>
</evidence>
<dbReference type="Pfam" id="PF03105">
    <property type="entry name" value="SPX"/>
    <property type="match status" value="2"/>
</dbReference>
<dbReference type="Proteomes" id="UP000248405">
    <property type="component" value="Unassembled WGS sequence"/>
</dbReference>
<evidence type="ECO:0000313" key="17">
    <source>
        <dbReference type="Proteomes" id="UP000248405"/>
    </source>
</evidence>
<dbReference type="GO" id="GO:0006817">
    <property type="term" value="P:phosphate ion transport"/>
    <property type="evidence" value="ECO:0007669"/>
    <property type="project" value="TreeGrafter"/>
</dbReference>
<dbReference type="InterPro" id="IPR036823">
    <property type="entry name" value="Ribosomal_uS7_dom_sf"/>
</dbReference>
<feature type="transmembrane region" description="Helical" evidence="14">
    <location>
        <begin position="900"/>
        <end position="925"/>
    </location>
</feature>
<gene>
    <name evidence="16" type="ORF">BO88DRAFT_457902</name>
</gene>
<comment type="subcellular location">
    <subcellularLocation>
        <location evidence="1">Membrane</location>
        <topology evidence="1">Multi-pass membrane protein</topology>
    </subcellularLocation>
    <subcellularLocation>
        <location evidence="2">Mitochondrion</location>
    </subcellularLocation>
</comment>
<dbReference type="PROSITE" id="PS51382">
    <property type="entry name" value="SPX"/>
    <property type="match status" value="1"/>
</dbReference>
<dbReference type="Gene3D" id="1.10.455.10">
    <property type="entry name" value="Ribosomal protein S7 domain"/>
    <property type="match status" value="1"/>
</dbReference>
<feature type="region of interest" description="Disordered" evidence="13">
    <location>
        <begin position="624"/>
        <end position="696"/>
    </location>
</feature>
<comment type="function">
    <text evidence="11">Component of the mitochondrial ribosome (mitoribosome), a dedicated translation machinery responsible for the synthesis of mitochondrial genome-encoded proteins, including at least some of the essential transmembrane subunits of the mitochondrial respiratory chain. The mitoribosomes are attached to the mitochondrial inner membrane and translation products are cotranslationally integrated into the membrane.</text>
</comment>
<feature type="transmembrane region" description="Helical" evidence="14">
    <location>
        <begin position="937"/>
        <end position="968"/>
    </location>
</feature>
<feature type="transmembrane region" description="Helical" evidence="14">
    <location>
        <begin position="1186"/>
        <end position="1208"/>
    </location>
</feature>
<dbReference type="InterPro" id="IPR004680">
    <property type="entry name" value="Cit_transptr-like_dom"/>
</dbReference>
<dbReference type="CDD" id="cd14478">
    <property type="entry name" value="SPX_PHO87_PHO90_like"/>
    <property type="match status" value="1"/>
</dbReference>
<dbReference type="GO" id="GO:0005886">
    <property type="term" value="C:plasma membrane"/>
    <property type="evidence" value="ECO:0007669"/>
    <property type="project" value="TreeGrafter"/>
</dbReference>
<dbReference type="PANTHER" id="PTHR10283">
    <property type="entry name" value="SOLUTE CARRIER FAMILY 13 MEMBER"/>
    <property type="match status" value="1"/>
</dbReference>
<dbReference type="FunFam" id="1.10.455.10:FF:000006">
    <property type="entry name" value="37S ribosomal protein S7, mitochondrial"/>
    <property type="match status" value="1"/>
</dbReference>